<dbReference type="PROSITE" id="PS50112">
    <property type="entry name" value="PAS"/>
    <property type="match status" value="1"/>
</dbReference>
<dbReference type="InterPro" id="IPR000160">
    <property type="entry name" value="GGDEF_dom"/>
</dbReference>
<dbReference type="SMART" id="SM00267">
    <property type="entry name" value="GGDEF"/>
    <property type="match status" value="1"/>
</dbReference>
<reference evidence="5 6" key="1">
    <citation type="submission" date="2014-06" db="EMBL/GenBank/DDBJ databases">
        <title>Draft genome sequence of Idiomarina sp. MCCC 1A10513.</title>
        <authorList>
            <person name="Du J."/>
            <person name="Lai Q."/>
            <person name="Shao Z."/>
        </authorList>
    </citation>
    <scope>NUCLEOTIDE SEQUENCE [LARGE SCALE GENOMIC DNA]</scope>
    <source>
        <strain evidence="5 6">MCCC 1A10513</strain>
    </source>
</reference>
<feature type="domain" description="PAS" evidence="2">
    <location>
        <begin position="8"/>
        <end position="78"/>
    </location>
</feature>
<dbReference type="SMART" id="SM00091">
    <property type="entry name" value="PAS"/>
    <property type="match status" value="1"/>
</dbReference>
<evidence type="ECO:0000259" key="2">
    <source>
        <dbReference type="PROSITE" id="PS50112"/>
    </source>
</evidence>
<dbReference type="CDD" id="cd00130">
    <property type="entry name" value="PAS"/>
    <property type="match status" value="1"/>
</dbReference>
<dbReference type="EMBL" id="JPIN01000001">
    <property type="protein sequence ID" value="KFZ30029.1"/>
    <property type="molecule type" value="Genomic_DNA"/>
</dbReference>
<dbReference type="Proteomes" id="UP000053718">
    <property type="component" value="Unassembled WGS sequence"/>
</dbReference>
<dbReference type="Pfam" id="PF08447">
    <property type="entry name" value="PAS_3"/>
    <property type="match status" value="1"/>
</dbReference>
<evidence type="ECO:0000259" key="4">
    <source>
        <dbReference type="PROSITE" id="PS50887"/>
    </source>
</evidence>
<dbReference type="eggNOG" id="COG2199">
    <property type="taxonomic scope" value="Bacteria"/>
</dbReference>
<dbReference type="SUPFAM" id="SSF55073">
    <property type="entry name" value="Nucleotide cyclase"/>
    <property type="match status" value="1"/>
</dbReference>
<dbReference type="InterPro" id="IPR000700">
    <property type="entry name" value="PAS-assoc_C"/>
</dbReference>
<dbReference type="NCBIfam" id="TIGR00229">
    <property type="entry name" value="sensory_box"/>
    <property type="match status" value="1"/>
</dbReference>
<name>A0A094IVZ7_9GAMM</name>
<evidence type="ECO:0000313" key="5">
    <source>
        <dbReference type="EMBL" id="KFZ30029.1"/>
    </source>
</evidence>
<dbReference type="Gene3D" id="3.30.70.270">
    <property type="match status" value="1"/>
</dbReference>
<evidence type="ECO:0000256" key="1">
    <source>
        <dbReference type="ARBA" id="ARBA00001946"/>
    </source>
</evidence>
<comment type="cofactor">
    <cofactor evidence="1">
        <name>Mg(2+)</name>
        <dbReference type="ChEBI" id="CHEBI:18420"/>
    </cofactor>
</comment>
<dbReference type="PROSITE" id="PS50113">
    <property type="entry name" value="PAC"/>
    <property type="match status" value="1"/>
</dbReference>
<dbReference type="AlphaFoldDB" id="A0A094IVZ7"/>
<dbReference type="GO" id="GO:0003824">
    <property type="term" value="F:catalytic activity"/>
    <property type="evidence" value="ECO:0007669"/>
    <property type="project" value="UniProtKB-ARBA"/>
</dbReference>
<dbReference type="InterPro" id="IPR000014">
    <property type="entry name" value="PAS"/>
</dbReference>
<dbReference type="FunFam" id="3.30.70.270:FF:000001">
    <property type="entry name" value="Diguanylate cyclase domain protein"/>
    <property type="match status" value="1"/>
</dbReference>
<dbReference type="Pfam" id="PF00990">
    <property type="entry name" value="GGDEF"/>
    <property type="match status" value="1"/>
</dbReference>
<evidence type="ECO:0000259" key="3">
    <source>
        <dbReference type="PROSITE" id="PS50113"/>
    </source>
</evidence>
<keyword evidence="6" id="KW-1185">Reference proteome</keyword>
<dbReference type="PANTHER" id="PTHR44757">
    <property type="entry name" value="DIGUANYLATE CYCLASE DGCP"/>
    <property type="match status" value="1"/>
</dbReference>
<gene>
    <name evidence="5" type="ORF">IDAT_02815</name>
</gene>
<dbReference type="SUPFAM" id="SSF55785">
    <property type="entry name" value="PYP-like sensor domain (PAS domain)"/>
    <property type="match status" value="1"/>
</dbReference>
<dbReference type="PANTHER" id="PTHR44757:SF2">
    <property type="entry name" value="BIOFILM ARCHITECTURE MAINTENANCE PROTEIN MBAA"/>
    <property type="match status" value="1"/>
</dbReference>
<dbReference type="PROSITE" id="PS50887">
    <property type="entry name" value="GGDEF"/>
    <property type="match status" value="1"/>
</dbReference>
<feature type="domain" description="PAC" evidence="3">
    <location>
        <begin position="81"/>
        <end position="129"/>
    </location>
</feature>
<dbReference type="OrthoDB" id="766410at2"/>
<dbReference type="InterPro" id="IPR013655">
    <property type="entry name" value="PAS_fold_3"/>
</dbReference>
<dbReference type="CDD" id="cd01949">
    <property type="entry name" value="GGDEF"/>
    <property type="match status" value="1"/>
</dbReference>
<comment type="caution">
    <text evidence="5">The sequence shown here is derived from an EMBL/GenBank/DDBJ whole genome shotgun (WGS) entry which is preliminary data.</text>
</comment>
<dbReference type="NCBIfam" id="TIGR00254">
    <property type="entry name" value="GGDEF"/>
    <property type="match status" value="1"/>
</dbReference>
<dbReference type="Gene3D" id="3.30.450.20">
    <property type="entry name" value="PAS domain"/>
    <property type="match status" value="1"/>
</dbReference>
<dbReference type="STRING" id="1517416.IDAT_02815"/>
<protein>
    <recommendedName>
        <fullName evidence="7">Diguanylate cyclase</fullName>
    </recommendedName>
</protein>
<proteinExistence type="predicted"/>
<dbReference type="InterPro" id="IPR052155">
    <property type="entry name" value="Biofilm_reg_signaling"/>
</dbReference>
<organism evidence="5 6">
    <name type="scientific">Pseudidiomarina atlantica</name>
    <dbReference type="NCBI Taxonomy" id="1517416"/>
    <lineage>
        <taxon>Bacteria</taxon>
        <taxon>Pseudomonadati</taxon>
        <taxon>Pseudomonadota</taxon>
        <taxon>Gammaproteobacteria</taxon>
        <taxon>Alteromonadales</taxon>
        <taxon>Idiomarinaceae</taxon>
        <taxon>Pseudidiomarina</taxon>
    </lineage>
</organism>
<feature type="domain" description="GGDEF" evidence="4">
    <location>
        <begin position="164"/>
        <end position="294"/>
    </location>
</feature>
<dbReference type="InterPro" id="IPR029787">
    <property type="entry name" value="Nucleotide_cyclase"/>
</dbReference>
<dbReference type="RefSeq" id="WP_034730138.1">
    <property type="nucleotide sequence ID" value="NZ_JPIN01000001.1"/>
</dbReference>
<accession>A0A094IVZ7</accession>
<dbReference type="InterPro" id="IPR043128">
    <property type="entry name" value="Rev_trsase/Diguanyl_cyclase"/>
</dbReference>
<evidence type="ECO:0000313" key="6">
    <source>
        <dbReference type="Proteomes" id="UP000053718"/>
    </source>
</evidence>
<evidence type="ECO:0008006" key="7">
    <source>
        <dbReference type="Google" id="ProtNLM"/>
    </source>
</evidence>
<dbReference type="InterPro" id="IPR035965">
    <property type="entry name" value="PAS-like_dom_sf"/>
</dbReference>
<sequence>MPHAKLALFESLGQYMDLLMDAICVVNAEGEFIYISAGGERVFGYTPQQMLGHSMFEFMHPDDHERTRAAAHEIMQGVSKYDFENRYIRKDGSVACIVWSARYAAEDNLRIAVARDVTEQRRIEQEREQLLRRLERQAHYDPLTGLPNRSYFYQHAEHVLARSTDVAVAYIDLDRFKHINDEWGHAMGDQVLHAIAQRLMHNVRSHDTIARIGGDEFVILFERVQQREAVERVAQKLIEQLRKPIAVADHIFHLDASIGVAMAAPDLTLEQLLQRADAAMYQAKRDPKVAIVIE</sequence>